<organism evidence="1 2">
    <name type="scientific">Polychaeton citri CBS 116435</name>
    <dbReference type="NCBI Taxonomy" id="1314669"/>
    <lineage>
        <taxon>Eukaryota</taxon>
        <taxon>Fungi</taxon>
        <taxon>Dikarya</taxon>
        <taxon>Ascomycota</taxon>
        <taxon>Pezizomycotina</taxon>
        <taxon>Dothideomycetes</taxon>
        <taxon>Dothideomycetidae</taxon>
        <taxon>Capnodiales</taxon>
        <taxon>Capnodiaceae</taxon>
        <taxon>Polychaeton</taxon>
    </lineage>
</organism>
<comment type="caution">
    <text evidence="1">The sequence shown here is derived from an EMBL/GenBank/DDBJ whole genome shotgun (WGS) entry which is preliminary data.</text>
</comment>
<accession>A0A9P4UTJ0</accession>
<protein>
    <submittedName>
        <fullName evidence="1">Uncharacterized protein</fullName>
    </submittedName>
</protein>
<dbReference type="AlphaFoldDB" id="A0A9P4UTJ0"/>
<dbReference type="Proteomes" id="UP000799441">
    <property type="component" value="Unassembled WGS sequence"/>
</dbReference>
<proteinExistence type="predicted"/>
<sequence length="165" mass="18254">MSSRLGYRRRIEGRRGWDGTANRQSYLSSIAQAVCDRCGSGQITSCLTTPVRHFSRHKPRPHLCLFIRARAISDTLCLPAHRICMHGAVLLQHLLPSHCVKPPASASPLVALQTLRPHKPHAWYSLMCSAVAFAWTQPPTPPPPSAPVVQMSSRCLTISVDLYPL</sequence>
<gene>
    <name evidence="1" type="ORF">K431DRAFT_3126</name>
</gene>
<name>A0A9P4UTJ0_9PEZI</name>
<evidence type="ECO:0000313" key="1">
    <source>
        <dbReference type="EMBL" id="KAF2726164.1"/>
    </source>
</evidence>
<evidence type="ECO:0000313" key="2">
    <source>
        <dbReference type="Proteomes" id="UP000799441"/>
    </source>
</evidence>
<dbReference type="EMBL" id="MU003765">
    <property type="protein sequence ID" value="KAF2726164.1"/>
    <property type="molecule type" value="Genomic_DNA"/>
</dbReference>
<keyword evidence="2" id="KW-1185">Reference proteome</keyword>
<reference evidence="1" key="1">
    <citation type="journal article" date="2020" name="Stud. Mycol.">
        <title>101 Dothideomycetes genomes: a test case for predicting lifestyles and emergence of pathogens.</title>
        <authorList>
            <person name="Haridas S."/>
            <person name="Albert R."/>
            <person name="Binder M."/>
            <person name="Bloem J."/>
            <person name="Labutti K."/>
            <person name="Salamov A."/>
            <person name="Andreopoulos B."/>
            <person name="Baker S."/>
            <person name="Barry K."/>
            <person name="Bills G."/>
            <person name="Bluhm B."/>
            <person name="Cannon C."/>
            <person name="Castanera R."/>
            <person name="Culley D."/>
            <person name="Daum C."/>
            <person name="Ezra D."/>
            <person name="Gonzalez J."/>
            <person name="Henrissat B."/>
            <person name="Kuo A."/>
            <person name="Liang C."/>
            <person name="Lipzen A."/>
            <person name="Lutzoni F."/>
            <person name="Magnuson J."/>
            <person name="Mondo S."/>
            <person name="Nolan M."/>
            <person name="Ohm R."/>
            <person name="Pangilinan J."/>
            <person name="Park H.-J."/>
            <person name="Ramirez L."/>
            <person name="Alfaro M."/>
            <person name="Sun H."/>
            <person name="Tritt A."/>
            <person name="Yoshinaga Y."/>
            <person name="Zwiers L.-H."/>
            <person name="Turgeon B."/>
            <person name="Goodwin S."/>
            <person name="Spatafora J."/>
            <person name="Crous P."/>
            <person name="Grigoriev I."/>
        </authorList>
    </citation>
    <scope>NUCLEOTIDE SEQUENCE</scope>
    <source>
        <strain evidence="1">CBS 116435</strain>
    </source>
</reference>